<dbReference type="STRING" id="1121448.DGI_3039"/>
<dbReference type="PATRIC" id="fig|1121448.10.peg.2998"/>
<evidence type="ECO:0000313" key="2">
    <source>
        <dbReference type="EMBL" id="AGW14757.1"/>
    </source>
</evidence>
<evidence type="ECO:0000313" key="3">
    <source>
        <dbReference type="Proteomes" id="UP000016587"/>
    </source>
</evidence>
<dbReference type="RefSeq" id="WP_021761832.1">
    <property type="nucleotide sequence ID" value="NC_022444.1"/>
</dbReference>
<dbReference type="HOGENOM" id="CLU_2394922_0_0_7"/>
<proteinExistence type="predicted"/>
<gene>
    <name evidence="2" type="ORF">DGI_3039</name>
</gene>
<dbReference type="AlphaFoldDB" id="T2GFQ3"/>
<dbReference type="KEGG" id="dgg:DGI_3039"/>
<keyword evidence="1" id="KW-0812">Transmembrane</keyword>
<keyword evidence="1" id="KW-1133">Transmembrane helix</keyword>
<reference evidence="3" key="2">
    <citation type="submission" date="2013-07" db="EMBL/GenBank/DDBJ databases">
        <authorList>
            <person name="Morais-Silva F.O."/>
            <person name="Rezende A.M."/>
            <person name="Pimentel C."/>
            <person name="Resende D.M."/>
            <person name="Santos C.I."/>
            <person name="Clemente C."/>
            <person name="de Oliveira L.M."/>
            <person name="da Silva S.M."/>
            <person name="Costa D.A."/>
            <person name="Varela-Raposo A."/>
            <person name="Horacio E.C.A."/>
            <person name="Matos M."/>
            <person name="Flores O."/>
            <person name="Ruiz J.C."/>
            <person name="Rodrigues-Pousada C."/>
        </authorList>
    </citation>
    <scope>NUCLEOTIDE SEQUENCE [LARGE SCALE GENOMIC DNA]</scope>
    <source>
        <strain evidence="3">ATCC 19364 / DSM 1382 / NCIMB 9332 / VKM B-1759</strain>
    </source>
</reference>
<keyword evidence="1" id="KW-0472">Membrane</keyword>
<dbReference type="Proteomes" id="UP000016587">
    <property type="component" value="Chromosome"/>
</dbReference>
<sequence>MDVIEQQVHSGKKLILVGITDLLILVELCVAMYYAAQSESVNTTFMTIFFGAAIPTLCILFILLRALRKHEKAGEAAPQTATTIVPGVQTAQG</sequence>
<protein>
    <submittedName>
        <fullName evidence="2">Uncharacterized protein</fullName>
    </submittedName>
</protein>
<dbReference type="EMBL" id="CP006585">
    <property type="protein sequence ID" value="AGW14757.1"/>
    <property type="molecule type" value="Genomic_DNA"/>
</dbReference>
<accession>T2GFQ3</accession>
<feature type="transmembrane region" description="Helical" evidence="1">
    <location>
        <begin position="48"/>
        <end position="67"/>
    </location>
</feature>
<feature type="transmembrane region" description="Helical" evidence="1">
    <location>
        <begin position="14"/>
        <end position="36"/>
    </location>
</feature>
<keyword evidence="3" id="KW-1185">Reference proteome</keyword>
<organism evidence="2 3">
    <name type="scientific">Megalodesulfovibrio gigas (strain ATCC 19364 / DSM 1382 / NCIMB 9332 / VKM B-1759)</name>
    <name type="common">Desulfovibrio gigas</name>
    <dbReference type="NCBI Taxonomy" id="1121448"/>
    <lineage>
        <taxon>Bacteria</taxon>
        <taxon>Pseudomonadati</taxon>
        <taxon>Thermodesulfobacteriota</taxon>
        <taxon>Desulfovibrionia</taxon>
        <taxon>Desulfovibrionales</taxon>
        <taxon>Desulfovibrionaceae</taxon>
        <taxon>Megalodesulfovibrio</taxon>
    </lineage>
</organism>
<reference evidence="2 3" key="1">
    <citation type="journal article" date="2013" name="J. Bacteriol.">
        <title>Roles of HynAB and Ech, the only two hydrogenases found in the model sulfate reducer Desulfovibrio gigas.</title>
        <authorList>
            <person name="Morais-Silva F.O."/>
            <person name="Santos C.I."/>
            <person name="Rodrigues R."/>
            <person name="Pereira I.A."/>
            <person name="Rodrigues-Pousada C."/>
        </authorList>
    </citation>
    <scope>NUCLEOTIDE SEQUENCE [LARGE SCALE GENOMIC DNA]</scope>
    <source>
        <strain evidence="3">ATCC 19364 / DSM 1382 / NCIMB 9332 / VKM B-1759</strain>
    </source>
</reference>
<evidence type="ECO:0000256" key="1">
    <source>
        <dbReference type="SAM" id="Phobius"/>
    </source>
</evidence>
<name>T2GFQ3_MEGG1</name>